<evidence type="ECO:0000256" key="3">
    <source>
        <dbReference type="ARBA" id="ARBA00061859"/>
    </source>
</evidence>
<dbReference type="AlphaFoldDB" id="A0A7R8ZAW7"/>
<dbReference type="GO" id="GO:0005765">
    <property type="term" value="C:lysosomal membrane"/>
    <property type="evidence" value="ECO:0007669"/>
    <property type="project" value="TreeGrafter"/>
</dbReference>
<gene>
    <name evidence="6" type="ORF">TDIB3V08_LOCUS8971</name>
</gene>
<dbReference type="GO" id="GO:0006886">
    <property type="term" value="P:intracellular protein transport"/>
    <property type="evidence" value="ECO:0007669"/>
    <property type="project" value="InterPro"/>
</dbReference>
<evidence type="ECO:0000313" key="6">
    <source>
        <dbReference type="EMBL" id="CAD7202791.1"/>
    </source>
</evidence>
<sequence length="490" mass="55609">MPDVEGSSRILAHWACYKRVEQTDYLTIKCLPQDPMSLGSKPAELIQDIHPLVKQTQLDREQVARDIADKLGYAPGVSYSEIAKKAADCGRTQLAIKRGNTENVHCYLTLSCTNSPLLTELLLAWQYGECLPLPYFGLQLIDYEPRASLQVPLLLKLGEDIPSLVKAIDSGDTDLVYIVLLHLRDNMPMAEFQMTIRNYPLAQSLYLKYCRDHNIETLRDIYDQEDNHNAKAAFYLKESYEPKLGGHEAMGGKSLSPPSTSRGCRSSPGFQGRHPCRGRIAVGQAVDDVVCSQNSTTKAASLESAKQSYRSARNEFAATMCEEQQKLLKYQNTLEDKFRREFVGLSLHDTVHLLLMLHEVKLAEKLRAEYKVPDRRYWWLRILSLAALSEWSELDKFSKTKKSPIGYEPFVDVCLKYDKRTEAQKYLTRVKDDLKVKYYLKLGMLEEANNVATEHRDVQALLFVQSHCGTAEKTLSDQIDATIAQLTAKK</sequence>
<comment type="similarity">
    <text evidence="1">Belongs to the VPS16 family.</text>
</comment>
<evidence type="ECO:0000259" key="5">
    <source>
        <dbReference type="Pfam" id="PF04840"/>
    </source>
</evidence>
<dbReference type="PANTHER" id="PTHR12811:SF0">
    <property type="entry name" value="VACUOLAR PROTEIN SORTING-ASSOCIATED PROTEIN 16 HOMOLOG"/>
    <property type="match status" value="1"/>
</dbReference>
<dbReference type="InterPro" id="IPR038132">
    <property type="entry name" value="Vps16_C_sf"/>
</dbReference>
<dbReference type="GO" id="GO:0016197">
    <property type="term" value="P:endosomal transport"/>
    <property type="evidence" value="ECO:0007669"/>
    <property type="project" value="TreeGrafter"/>
</dbReference>
<dbReference type="FunFam" id="1.10.150.780:FF:000001">
    <property type="entry name" value="Vacuolar protein sorting-associated protein 16 homolog"/>
    <property type="match status" value="1"/>
</dbReference>
<accession>A0A7R8ZAW7</accession>
<feature type="region of interest" description="Disordered" evidence="4">
    <location>
        <begin position="246"/>
        <end position="270"/>
    </location>
</feature>
<dbReference type="GO" id="GO:0042144">
    <property type="term" value="P:vacuole fusion, non-autophagic"/>
    <property type="evidence" value="ECO:0007669"/>
    <property type="project" value="TreeGrafter"/>
</dbReference>
<organism evidence="6">
    <name type="scientific">Timema douglasi</name>
    <name type="common">Walking stick</name>
    <dbReference type="NCBI Taxonomy" id="61478"/>
    <lineage>
        <taxon>Eukaryota</taxon>
        <taxon>Metazoa</taxon>
        <taxon>Ecdysozoa</taxon>
        <taxon>Arthropoda</taxon>
        <taxon>Hexapoda</taxon>
        <taxon>Insecta</taxon>
        <taxon>Pterygota</taxon>
        <taxon>Neoptera</taxon>
        <taxon>Polyneoptera</taxon>
        <taxon>Phasmatodea</taxon>
        <taxon>Timematodea</taxon>
        <taxon>Timematoidea</taxon>
        <taxon>Timematidae</taxon>
        <taxon>Timema</taxon>
    </lineage>
</organism>
<feature type="domain" description="Vps16 C-terminal" evidence="5">
    <location>
        <begin position="139"/>
        <end position="241"/>
    </location>
</feature>
<dbReference type="PANTHER" id="PTHR12811">
    <property type="entry name" value="VACUOLAR PROTEIN SORTING VPS16"/>
    <property type="match status" value="1"/>
</dbReference>
<protein>
    <recommendedName>
        <fullName evidence="2">Vacuolar protein sorting-associated protein 16 homolog</fullName>
    </recommendedName>
</protein>
<dbReference type="EMBL" id="OA569798">
    <property type="protein sequence ID" value="CAD7202791.1"/>
    <property type="molecule type" value="Genomic_DNA"/>
</dbReference>
<feature type="domain" description="Vps16 C-terminal" evidence="5">
    <location>
        <begin position="294"/>
        <end position="481"/>
    </location>
</feature>
<dbReference type="Pfam" id="PF04840">
    <property type="entry name" value="Vps16_C"/>
    <property type="match status" value="2"/>
</dbReference>
<dbReference type="Gene3D" id="1.10.150.780">
    <property type="entry name" value="Vps16, C-terminal region"/>
    <property type="match status" value="1"/>
</dbReference>
<evidence type="ECO:0000256" key="2">
    <source>
        <dbReference type="ARBA" id="ARBA00017947"/>
    </source>
</evidence>
<dbReference type="GO" id="GO:0005768">
    <property type="term" value="C:endosome"/>
    <property type="evidence" value="ECO:0007669"/>
    <property type="project" value="TreeGrafter"/>
</dbReference>
<dbReference type="InterPro" id="IPR006925">
    <property type="entry name" value="Vps16_C"/>
</dbReference>
<evidence type="ECO:0000256" key="4">
    <source>
        <dbReference type="SAM" id="MobiDB-lite"/>
    </source>
</evidence>
<evidence type="ECO:0000256" key="1">
    <source>
        <dbReference type="ARBA" id="ARBA00009250"/>
    </source>
</evidence>
<dbReference type="GO" id="GO:0030897">
    <property type="term" value="C:HOPS complex"/>
    <property type="evidence" value="ECO:0007669"/>
    <property type="project" value="TreeGrafter"/>
</dbReference>
<dbReference type="GO" id="GO:0003779">
    <property type="term" value="F:actin binding"/>
    <property type="evidence" value="ECO:0007669"/>
    <property type="project" value="TreeGrafter"/>
</dbReference>
<reference evidence="6" key="1">
    <citation type="submission" date="2020-11" db="EMBL/GenBank/DDBJ databases">
        <authorList>
            <person name="Tran Van P."/>
        </authorList>
    </citation>
    <scope>NUCLEOTIDE SEQUENCE</scope>
</reference>
<comment type="subunit">
    <text evidence="3">Core component of at least two putative endosomal tethering complexes, the homotypic fusion and vacuole protein sorting (HOPS) complex and the class C core vacuole/endosome tethering (CORVET) complex. Their common core is composed of the class C Vps proteins VPS11, VPS16, VPS18 and VPS33A, which in HOPS further associates with VPS39 and VPS41 and in CORVET with VPS8 and TGFBRAP1. Interacts with RAB5C. Interacts with STX17, MON1B. Associates with adapter protein complex 3 (AP-3) and clathrin:AP-3 complexes.</text>
</comment>
<name>A0A7R8ZAW7_TIMDO</name>
<dbReference type="InterPro" id="IPR016534">
    <property type="entry name" value="VPS16"/>
</dbReference>
<proteinExistence type="inferred from homology"/>